<dbReference type="Proteomes" id="UP000184041">
    <property type="component" value="Unassembled WGS sequence"/>
</dbReference>
<reference evidence="1 2" key="1">
    <citation type="submission" date="2016-11" db="EMBL/GenBank/DDBJ databases">
        <authorList>
            <person name="Jaros S."/>
            <person name="Januszkiewicz K."/>
            <person name="Wedrychowicz H."/>
        </authorList>
    </citation>
    <scope>NUCLEOTIDE SEQUENCE [LARGE SCALE GENOMIC DNA]</scope>
    <source>
        <strain evidence="1 2">DSM 21986</strain>
    </source>
</reference>
<dbReference type="AlphaFoldDB" id="A0A1M5K9X6"/>
<name>A0A1M5K9X6_9BACT</name>
<organism evidence="1 2">
    <name type="scientific">Fodinibius roseus</name>
    <dbReference type="NCBI Taxonomy" id="1194090"/>
    <lineage>
        <taxon>Bacteria</taxon>
        <taxon>Pseudomonadati</taxon>
        <taxon>Balneolota</taxon>
        <taxon>Balneolia</taxon>
        <taxon>Balneolales</taxon>
        <taxon>Balneolaceae</taxon>
        <taxon>Fodinibius</taxon>
    </lineage>
</organism>
<accession>A0A1M5K9X6</accession>
<keyword evidence="2" id="KW-1185">Reference proteome</keyword>
<sequence length="90" mass="10006">MAPIPVQTAYAIPTGNVFKAKPSKATLRIMETPVKTDGQNFVNPSVYFKPTAQPISNNPATNKYIQDMFLYFFEAVPIEKKRGKVVPTSN</sequence>
<evidence type="ECO:0000313" key="1">
    <source>
        <dbReference type="EMBL" id="SHG48983.1"/>
    </source>
</evidence>
<dbReference type="EMBL" id="FQUS01000030">
    <property type="protein sequence ID" value="SHG48983.1"/>
    <property type="molecule type" value="Genomic_DNA"/>
</dbReference>
<evidence type="ECO:0000313" key="2">
    <source>
        <dbReference type="Proteomes" id="UP000184041"/>
    </source>
</evidence>
<dbReference type="STRING" id="1194090.SAMN05443144_13019"/>
<proteinExistence type="predicted"/>
<gene>
    <name evidence="1" type="ORF">SAMN05443144_13019</name>
</gene>
<protein>
    <submittedName>
        <fullName evidence="1">Uncharacterized protein</fullName>
    </submittedName>
</protein>